<keyword evidence="4 6" id="KW-1133">Transmembrane helix</keyword>
<feature type="transmembrane region" description="Helical" evidence="6">
    <location>
        <begin position="396"/>
        <end position="414"/>
    </location>
</feature>
<feature type="compositionally biased region" description="Basic residues" evidence="7">
    <location>
        <begin position="263"/>
        <end position="279"/>
    </location>
</feature>
<evidence type="ECO:0000256" key="4">
    <source>
        <dbReference type="ARBA" id="ARBA00022989"/>
    </source>
</evidence>
<keyword evidence="2 6" id="KW-0812">Transmembrane</keyword>
<name>A0A8T2QH41_CERRI</name>
<feature type="transmembrane region" description="Helical" evidence="6">
    <location>
        <begin position="374"/>
        <end position="390"/>
    </location>
</feature>
<sequence>MGSGREGGSPSPAMASTAAVKQVAVSSSMLTHKLQREELLEGGSYVAPNPNINTRSRTPRSGNTPLHSPRSLSPLRGLSSTEVASSEIASATLVDFQEAILRANNVRKNTVGAAQYTFHEEALGMRVKETALIREEDAPREALPSAITTNKYDEVHAQREQRARSKSPFPFSRRRSSMETTEQEDPRTTRSSKKTDADNAEWVLLGRGKSPRRTKVTSSSTSLEASEAPIERKSTRISSRRSRTEHAEDLPDADLGMGDTNRVTRKSHSRHHARQHKRKATESVTAVAAGLSSPSEQFVTQKPTVPHHHSRHHHHHQQITEFPPPPSRADHYSTLIPSPISSRRASREARMVESSDWIQFLYDTVMWRHVPRSALLFGMGCFCMMSASYVQDMQCSIFSVLAYTALFYLAVRFIKCNFSKGSMMRLSVGQFTEADALHFIRILLPPINLILQKLGDLFSGEPVVTLKVAGALWLFARLGSAMNIWTLFRIAYIASFTVPRCYTNYHQQLEAHASSMFHWIGSLWSACGHKKAVLFGGFVVLWNFSSVSTRACGAFLLLVAIRAYRHVIQRELDIGSGIFNHERFATTIKRYDYHSGEFYLRIYQVLKCSYLSAM</sequence>
<feature type="region of interest" description="Disordered" evidence="7">
    <location>
        <begin position="40"/>
        <end position="78"/>
    </location>
</feature>
<evidence type="ECO:0000256" key="3">
    <source>
        <dbReference type="ARBA" id="ARBA00022824"/>
    </source>
</evidence>
<accession>A0A8T2QH41</accession>
<dbReference type="Proteomes" id="UP000825935">
    <property type="component" value="Chromosome 35"/>
</dbReference>
<evidence type="ECO:0000256" key="6">
    <source>
        <dbReference type="RuleBase" id="RU363132"/>
    </source>
</evidence>
<comment type="caution">
    <text evidence="9">The sequence shown here is derived from an EMBL/GenBank/DDBJ whole genome shotgun (WGS) entry which is preliminary data.</text>
</comment>
<keyword evidence="5 6" id="KW-0472">Membrane</keyword>
<dbReference type="InterPro" id="IPR044647">
    <property type="entry name" value="RTNLB17/18/21"/>
</dbReference>
<feature type="compositionally biased region" description="Low complexity" evidence="7">
    <location>
        <begin position="65"/>
        <end position="78"/>
    </location>
</feature>
<feature type="compositionally biased region" description="Basic residues" evidence="7">
    <location>
        <begin position="305"/>
        <end position="317"/>
    </location>
</feature>
<keyword evidence="3 6" id="KW-0256">Endoplasmic reticulum</keyword>
<dbReference type="PROSITE" id="PS50845">
    <property type="entry name" value="RETICULON"/>
    <property type="match status" value="1"/>
</dbReference>
<dbReference type="GO" id="GO:0005789">
    <property type="term" value="C:endoplasmic reticulum membrane"/>
    <property type="evidence" value="ECO:0007669"/>
    <property type="project" value="UniProtKB-SubCell"/>
</dbReference>
<gene>
    <name evidence="9" type="ORF">KP509_35G033400</name>
</gene>
<dbReference type="Pfam" id="PF02453">
    <property type="entry name" value="Reticulon"/>
    <property type="match status" value="1"/>
</dbReference>
<reference evidence="9" key="1">
    <citation type="submission" date="2021-08" db="EMBL/GenBank/DDBJ databases">
        <title>WGS assembly of Ceratopteris richardii.</title>
        <authorList>
            <person name="Marchant D.B."/>
            <person name="Chen G."/>
            <person name="Jenkins J."/>
            <person name="Shu S."/>
            <person name="Leebens-Mack J."/>
            <person name="Grimwood J."/>
            <person name="Schmutz J."/>
            <person name="Soltis P."/>
            <person name="Soltis D."/>
            <person name="Chen Z.-H."/>
        </authorList>
    </citation>
    <scope>NUCLEOTIDE SEQUENCE</scope>
    <source>
        <strain evidence="9">Whitten #5841</strain>
        <tissue evidence="9">Leaf</tissue>
    </source>
</reference>
<keyword evidence="10" id="KW-1185">Reference proteome</keyword>
<proteinExistence type="predicted"/>
<organism evidence="9 10">
    <name type="scientific">Ceratopteris richardii</name>
    <name type="common">Triangle waterfern</name>
    <dbReference type="NCBI Taxonomy" id="49495"/>
    <lineage>
        <taxon>Eukaryota</taxon>
        <taxon>Viridiplantae</taxon>
        <taxon>Streptophyta</taxon>
        <taxon>Embryophyta</taxon>
        <taxon>Tracheophyta</taxon>
        <taxon>Polypodiopsida</taxon>
        <taxon>Polypodiidae</taxon>
        <taxon>Polypodiales</taxon>
        <taxon>Pteridineae</taxon>
        <taxon>Pteridaceae</taxon>
        <taxon>Parkerioideae</taxon>
        <taxon>Ceratopteris</taxon>
    </lineage>
</organism>
<dbReference type="PANTHER" id="PTHR46626">
    <property type="entry name" value="RETICULON-LIKE PROTEIN B17"/>
    <property type="match status" value="1"/>
</dbReference>
<comment type="subcellular location">
    <subcellularLocation>
        <location evidence="1 6">Endoplasmic reticulum membrane</location>
        <topology evidence="1 6">Multi-pass membrane protein</topology>
    </subcellularLocation>
</comment>
<dbReference type="OrthoDB" id="567788at2759"/>
<evidence type="ECO:0000313" key="10">
    <source>
        <dbReference type="Proteomes" id="UP000825935"/>
    </source>
</evidence>
<evidence type="ECO:0000256" key="1">
    <source>
        <dbReference type="ARBA" id="ARBA00004477"/>
    </source>
</evidence>
<feature type="compositionally biased region" description="Low complexity" evidence="7">
    <location>
        <begin position="217"/>
        <end position="228"/>
    </location>
</feature>
<dbReference type="PANTHER" id="PTHR46626:SF2">
    <property type="entry name" value="RETICULON-LIKE PROTEIN B17"/>
    <property type="match status" value="1"/>
</dbReference>
<feature type="region of interest" description="Disordered" evidence="7">
    <location>
        <begin position="1"/>
        <end position="20"/>
    </location>
</feature>
<dbReference type="EMBL" id="CM035440">
    <property type="protein sequence ID" value="KAH7282501.1"/>
    <property type="molecule type" value="Genomic_DNA"/>
</dbReference>
<evidence type="ECO:0000256" key="5">
    <source>
        <dbReference type="ARBA" id="ARBA00023136"/>
    </source>
</evidence>
<evidence type="ECO:0000256" key="2">
    <source>
        <dbReference type="ARBA" id="ARBA00022692"/>
    </source>
</evidence>
<feature type="domain" description="Reticulon" evidence="8">
    <location>
        <begin position="361"/>
        <end position="516"/>
    </location>
</feature>
<feature type="region of interest" description="Disordered" evidence="7">
    <location>
        <begin position="137"/>
        <end position="283"/>
    </location>
</feature>
<protein>
    <recommendedName>
        <fullName evidence="6">Reticulon-like protein</fullName>
    </recommendedName>
</protein>
<evidence type="ECO:0000256" key="7">
    <source>
        <dbReference type="SAM" id="MobiDB-lite"/>
    </source>
</evidence>
<evidence type="ECO:0000313" key="9">
    <source>
        <dbReference type="EMBL" id="KAH7282501.1"/>
    </source>
</evidence>
<feature type="region of interest" description="Disordered" evidence="7">
    <location>
        <begin position="303"/>
        <end position="325"/>
    </location>
</feature>
<dbReference type="InterPro" id="IPR003388">
    <property type="entry name" value="Reticulon"/>
</dbReference>
<evidence type="ECO:0000259" key="8">
    <source>
        <dbReference type="PROSITE" id="PS50845"/>
    </source>
</evidence>
<feature type="compositionally biased region" description="Basic and acidic residues" evidence="7">
    <location>
        <begin position="184"/>
        <end position="197"/>
    </location>
</feature>
<feature type="compositionally biased region" description="Polar residues" evidence="7">
    <location>
        <begin position="50"/>
        <end position="64"/>
    </location>
</feature>
<dbReference type="AlphaFoldDB" id="A0A8T2QH41"/>
<feature type="compositionally biased region" description="Basic and acidic residues" evidence="7">
    <location>
        <begin position="151"/>
        <end position="163"/>
    </location>
</feature>